<dbReference type="GO" id="GO:0030544">
    <property type="term" value="F:Hsp70 protein binding"/>
    <property type="evidence" value="ECO:0007669"/>
    <property type="project" value="InterPro"/>
</dbReference>
<evidence type="ECO:0000256" key="2">
    <source>
        <dbReference type="ARBA" id="ARBA00022737"/>
    </source>
</evidence>
<evidence type="ECO:0000259" key="7">
    <source>
        <dbReference type="PROSITE" id="PS51188"/>
    </source>
</evidence>
<dbReference type="InterPro" id="IPR036869">
    <property type="entry name" value="J_dom_sf"/>
</dbReference>
<evidence type="ECO:0000256" key="3">
    <source>
        <dbReference type="ARBA" id="ARBA00022771"/>
    </source>
</evidence>
<dbReference type="SUPFAM" id="SSF46565">
    <property type="entry name" value="Chaperone J-domain"/>
    <property type="match status" value="1"/>
</dbReference>
<dbReference type="PROSITE" id="PS50076">
    <property type="entry name" value="DNAJ_2"/>
    <property type="match status" value="1"/>
</dbReference>
<dbReference type="SUPFAM" id="SSF49493">
    <property type="entry name" value="HSP40/DnaJ peptide-binding domain"/>
    <property type="match status" value="2"/>
</dbReference>
<name>A0AAD5K0E6_9FUNG</name>
<keyword evidence="1 5" id="KW-0479">Metal-binding</keyword>
<feature type="domain" description="CR-type" evidence="7">
    <location>
        <begin position="136"/>
        <end position="221"/>
    </location>
</feature>
<dbReference type="InterPro" id="IPR001305">
    <property type="entry name" value="HSP_DnaJ_Cys-rich_dom"/>
</dbReference>
<reference evidence="8" key="1">
    <citation type="journal article" date="2022" name="IScience">
        <title>Evolution of zygomycete secretomes and the origins of terrestrial fungal ecologies.</title>
        <authorList>
            <person name="Chang Y."/>
            <person name="Wang Y."/>
            <person name="Mondo S."/>
            <person name="Ahrendt S."/>
            <person name="Andreopoulos W."/>
            <person name="Barry K."/>
            <person name="Beard J."/>
            <person name="Benny G.L."/>
            <person name="Blankenship S."/>
            <person name="Bonito G."/>
            <person name="Cuomo C."/>
            <person name="Desiro A."/>
            <person name="Gervers K.A."/>
            <person name="Hundley H."/>
            <person name="Kuo A."/>
            <person name="LaButti K."/>
            <person name="Lang B.F."/>
            <person name="Lipzen A."/>
            <person name="O'Donnell K."/>
            <person name="Pangilinan J."/>
            <person name="Reynolds N."/>
            <person name="Sandor L."/>
            <person name="Smith M.E."/>
            <person name="Tsang A."/>
            <person name="Grigoriev I.V."/>
            <person name="Stajich J.E."/>
            <person name="Spatafora J.W."/>
        </authorList>
    </citation>
    <scope>NUCLEOTIDE SEQUENCE</scope>
    <source>
        <strain evidence="8">RSA 2281</strain>
    </source>
</reference>
<keyword evidence="9" id="KW-1185">Reference proteome</keyword>
<dbReference type="Gene3D" id="1.10.287.110">
    <property type="entry name" value="DnaJ domain"/>
    <property type="match status" value="1"/>
</dbReference>
<comment type="caution">
    <text evidence="8">The sequence shown here is derived from an EMBL/GenBank/DDBJ whole genome shotgun (WGS) entry which is preliminary data.</text>
</comment>
<dbReference type="EMBL" id="JAIXMP010000033">
    <property type="protein sequence ID" value="KAI9250199.1"/>
    <property type="molecule type" value="Genomic_DNA"/>
</dbReference>
<dbReference type="Gene3D" id="2.60.260.20">
    <property type="entry name" value="Urease metallochaperone UreE, N-terminal domain"/>
    <property type="match status" value="2"/>
</dbReference>
<dbReference type="InterPro" id="IPR018253">
    <property type="entry name" value="DnaJ_domain_CS"/>
</dbReference>
<dbReference type="InterPro" id="IPR002939">
    <property type="entry name" value="DnaJ_C"/>
</dbReference>
<evidence type="ECO:0000313" key="9">
    <source>
        <dbReference type="Proteomes" id="UP001209540"/>
    </source>
</evidence>
<dbReference type="PROSITE" id="PS51188">
    <property type="entry name" value="ZF_CR"/>
    <property type="match status" value="1"/>
</dbReference>
<keyword evidence="2" id="KW-0677">Repeat</keyword>
<dbReference type="InterPro" id="IPR008971">
    <property type="entry name" value="HSP40/DnaJ_pept-bd"/>
</dbReference>
<evidence type="ECO:0000259" key="6">
    <source>
        <dbReference type="PROSITE" id="PS50076"/>
    </source>
</evidence>
<dbReference type="SMART" id="SM00271">
    <property type="entry name" value="DnaJ"/>
    <property type="match status" value="1"/>
</dbReference>
<dbReference type="InterPro" id="IPR001623">
    <property type="entry name" value="DnaJ_domain"/>
</dbReference>
<evidence type="ECO:0000256" key="5">
    <source>
        <dbReference type="PROSITE-ProRule" id="PRU00546"/>
    </source>
</evidence>
<proteinExistence type="predicted"/>
<dbReference type="PRINTS" id="PR00625">
    <property type="entry name" value="JDOMAIN"/>
</dbReference>
<evidence type="ECO:0000256" key="4">
    <source>
        <dbReference type="ARBA" id="ARBA00022833"/>
    </source>
</evidence>
<dbReference type="InterPro" id="IPR036410">
    <property type="entry name" value="HSP_DnaJ_Cys-rich_dom_sf"/>
</dbReference>
<evidence type="ECO:0000256" key="1">
    <source>
        <dbReference type="ARBA" id="ARBA00022723"/>
    </source>
</evidence>
<dbReference type="CDD" id="cd06257">
    <property type="entry name" value="DnaJ"/>
    <property type="match status" value="1"/>
</dbReference>
<sequence length="510" mass="58117">MSTTNNRKKLDDLYRILDVDPTATNLELRDAYLKLAGRYHPDKNPEGKTKFIDISSAYQILTNPERREQYLVDKNDSCLYRAEPSDRSFEAFIEALTESFYRQKEKYRIEKLCKAADIGLNLYAHQCISLEDIYLGQEVTVKYTRMVICQQCHGHGKTPIYIQCTDCHGTGYVTVKRKKKKRRSYVNVNVEVACNRCGQKGRVRKYEQCSKCHSNKYVEMDDAVQVRVLMGGPTDGKIRVSKRGHETHGEQSILSDLIVLLYLRHHPRLHWKTGTSTLVARVPITLTEALLGLDRVVVVHLDGRKIKVYQPTGKIIRPGTVMRIPGEGMRFGPSSTGTTNSSIHTWKKNNLKMKPNGDLLVEFDIQYPDKLNLTTYMIEQLANILPLCIPPEQDTESIYFERSTDSGSLLGRPIPSALADDSSGTIVERVMIEENLDDKSDIMKKALSMHQDGFCPHCATKPLFDEKMFKTVASCCVEEPTIGSLSEALFNNDADDDYYDYEEEDYDLYS</sequence>
<dbReference type="GO" id="GO:0008270">
    <property type="term" value="F:zinc ion binding"/>
    <property type="evidence" value="ECO:0007669"/>
    <property type="project" value="UniProtKB-KW"/>
</dbReference>
<reference evidence="8" key="2">
    <citation type="submission" date="2023-02" db="EMBL/GenBank/DDBJ databases">
        <authorList>
            <consortium name="DOE Joint Genome Institute"/>
            <person name="Mondo S.J."/>
            <person name="Chang Y."/>
            <person name="Wang Y."/>
            <person name="Ahrendt S."/>
            <person name="Andreopoulos W."/>
            <person name="Barry K."/>
            <person name="Beard J."/>
            <person name="Benny G.L."/>
            <person name="Blankenship S."/>
            <person name="Bonito G."/>
            <person name="Cuomo C."/>
            <person name="Desiro A."/>
            <person name="Gervers K.A."/>
            <person name="Hundley H."/>
            <person name="Kuo A."/>
            <person name="LaButti K."/>
            <person name="Lang B.F."/>
            <person name="Lipzen A."/>
            <person name="O'Donnell K."/>
            <person name="Pangilinan J."/>
            <person name="Reynolds N."/>
            <person name="Sandor L."/>
            <person name="Smith M.W."/>
            <person name="Tsang A."/>
            <person name="Grigoriev I.V."/>
            <person name="Stajich J.E."/>
            <person name="Spatafora J.W."/>
        </authorList>
    </citation>
    <scope>NUCLEOTIDE SEQUENCE</scope>
    <source>
        <strain evidence="8">RSA 2281</strain>
    </source>
</reference>
<accession>A0AAD5K0E6</accession>
<dbReference type="Pfam" id="PF00226">
    <property type="entry name" value="DnaJ"/>
    <property type="match status" value="1"/>
</dbReference>
<dbReference type="AlphaFoldDB" id="A0AAD5K0E6"/>
<dbReference type="PROSITE" id="PS00636">
    <property type="entry name" value="DNAJ_1"/>
    <property type="match status" value="1"/>
</dbReference>
<organism evidence="8 9">
    <name type="scientific">Phascolomyces articulosus</name>
    <dbReference type="NCBI Taxonomy" id="60185"/>
    <lineage>
        <taxon>Eukaryota</taxon>
        <taxon>Fungi</taxon>
        <taxon>Fungi incertae sedis</taxon>
        <taxon>Mucoromycota</taxon>
        <taxon>Mucoromycotina</taxon>
        <taxon>Mucoromycetes</taxon>
        <taxon>Mucorales</taxon>
        <taxon>Lichtheimiaceae</taxon>
        <taxon>Phascolomyces</taxon>
    </lineage>
</organism>
<dbReference type="SUPFAM" id="SSF57938">
    <property type="entry name" value="DnaJ/Hsp40 cysteine-rich domain"/>
    <property type="match status" value="1"/>
</dbReference>
<keyword evidence="4 5" id="KW-0862">Zinc</keyword>
<dbReference type="Gene3D" id="2.10.230.10">
    <property type="entry name" value="Heat shock protein DnaJ, cysteine-rich domain"/>
    <property type="match status" value="1"/>
</dbReference>
<dbReference type="GO" id="GO:0006457">
    <property type="term" value="P:protein folding"/>
    <property type="evidence" value="ECO:0007669"/>
    <property type="project" value="InterPro"/>
</dbReference>
<evidence type="ECO:0000313" key="8">
    <source>
        <dbReference type="EMBL" id="KAI9250199.1"/>
    </source>
</evidence>
<gene>
    <name evidence="8" type="ORF">BDA99DRAFT_523117</name>
</gene>
<dbReference type="InterPro" id="IPR044713">
    <property type="entry name" value="DNJA1/2-like"/>
</dbReference>
<protein>
    <submittedName>
        <fullName evidence="8">Uncharacterized protein</fullName>
    </submittedName>
</protein>
<keyword evidence="3 5" id="KW-0863">Zinc-finger</keyword>
<dbReference type="Proteomes" id="UP001209540">
    <property type="component" value="Unassembled WGS sequence"/>
</dbReference>
<feature type="zinc finger region" description="CR-type" evidence="5">
    <location>
        <begin position="136"/>
        <end position="221"/>
    </location>
</feature>
<dbReference type="CDD" id="cd10719">
    <property type="entry name" value="DnaJ_zf"/>
    <property type="match status" value="1"/>
</dbReference>
<dbReference type="Pfam" id="PF01556">
    <property type="entry name" value="DnaJ_C"/>
    <property type="match status" value="1"/>
</dbReference>
<dbReference type="PANTHER" id="PTHR43888">
    <property type="entry name" value="DNAJ-LIKE-2, ISOFORM A-RELATED"/>
    <property type="match status" value="1"/>
</dbReference>
<feature type="domain" description="J" evidence="6">
    <location>
        <begin position="12"/>
        <end position="74"/>
    </location>
</feature>
<dbReference type="GO" id="GO:0051082">
    <property type="term" value="F:unfolded protein binding"/>
    <property type="evidence" value="ECO:0007669"/>
    <property type="project" value="InterPro"/>
</dbReference>